<protein>
    <submittedName>
        <fullName evidence="1">Uncharacterized protein</fullName>
    </submittedName>
</protein>
<dbReference type="AlphaFoldDB" id="A0A448ZHE1"/>
<proteinExistence type="predicted"/>
<evidence type="ECO:0000313" key="2">
    <source>
        <dbReference type="Proteomes" id="UP000291116"/>
    </source>
</evidence>
<name>A0A448ZHE1_9STRA</name>
<organism evidence="1 2">
    <name type="scientific">Pseudo-nitzschia multistriata</name>
    <dbReference type="NCBI Taxonomy" id="183589"/>
    <lineage>
        <taxon>Eukaryota</taxon>
        <taxon>Sar</taxon>
        <taxon>Stramenopiles</taxon>
        <taxon>Ochrophyta</taxon>
        <taxon>Bacillariophyta</taxon>
        <taxon>Bacillariophyceae</taxon>
        <taxon>Bacillariophycidae</taxon>
        <taxon>Bacillariales</taxon>
        <taxon>Bacillariaceae</taxon>
        <taxon>Pseudo-nitzschia</taxon>
    </lineage>
</organism>
<dbReference type="Proteomes" id="UP000291116">
    <property type="component" value="Unassembled WGS sequence"/>
</dbReference>
<keyword evidence="2" id="KW-1185">Reference proteome</keyword>
<evidence type="ECO:0000313" key="1">
    <source>
        <dbReference type="EMBL" id="VEU41452.1"/>
    </source>
</evidence>
<reference evidence="1 2" key="1">
    <citation type="submission" date="2019-01" db="EMBL/GenBank/DDBJ databases">
        <authorList>
            <person name="Ferrante I. M."/>
        </authorList>
    </citation>
    <scope>NUCLEOTIDE SEQUENCE [LARGE SCALE GENOMIC DNA]</scope>
    <source>
        <strain evidence="1 2">B856</strain>
    </source>
</reference>
<feature type="non-terminal residue" evidence="1">
    <location>
        <position position="1"/>
    </location>
</feature>
<gene>
    <name evidence="1" type="ORF">PSNMU_V1.4_AUG-EV-PASAV3_0083720</name>
</gene>
<accession>A0A448ZHE1</accession>
<sequence length="61" mass="6039">DEDMDVAEAVVVVGALAAEVAEAEEAVAVEVVAEEAVAVGDVAEAAVVEADEEAEVAGEEV</sequence>
<dbReference type="EMBL" id="CAACVS010000354">
    <property type="protein sequence ID" value="VEU41452.1"/>
    <property type="molecule type" value="Genomic_DNA"/>
</dbReference>